<dbReference type="Pfam" id="PF02517">
    <property type="entry name" value="Rce1-like"/>
    <property type="match status" value="1"/>
</dbReference>
<feature type="transmembrane region" description="Helical" evidence="1">
    <location>
        <begin position="215"/>
        <end position="232"/>
    </location>
</feature>
<comment type="caution">
    <text evidence="3">The sequence shown here is derived from an EMBL/GenBank/DDBJ whole genome shotgun (WGS) entry which is preliminary data.</text>
</comment>
<dbReference type="GO" id="GO:0004175">
    <property type="term" value="F:endopeptidase activity"/>
    <property type="evidence" value="ECO:0007669"/>
    <property type="project" value="UniProtKB-ARBA"/>
</dbReference>
<dbReference type="HOGENOM" id="CLU_066413_2_0_9"/>
<feature type="transmembrane region" description="Helical" evidence="1">
    <location>
        <begin position="194"/>
        <end position="210"/>
    </location>
</feature>
<dbReference type="OrthoDB" id="9782250at2"/>
<feature type="transmembrane region" description="Helical" evidence="1">
    <location>
        <begin position="134"/>
        <end position="158"/>
    </location>
</feature>
<dbReference type="STRING" id="592026.GCWU0000282_000756"/>
<dbReference type="EMBL" id="ACIL03000006">
    <property type="protein sequence ID" value="ESL04036.1"/>
    <property type="molecule type" value="Genomic_DNA"/>
</dbReference>
<feature type="transmembrane region" description="Helical" evidence="1">
    <location>
        <begin position="48"/>
        <end position="74"/>
    </location>
</feature>
<feature type="transmembrane region" description="Helical" evidence="1">
    <location>
        <begin position="238"/>
        <end position="260"/>
    </location>
</feature>
<reference evidence="3 4" key="1">
    <citation type="submission" date="2013-06" db="EMBL/GenBank/DDBJ databases">
        <authorList>
            <person name="Weinstock G."/>
            <person name="Sodergren E."/>
            <person name="Clifton S."/>
            <person name="Fulton L."/>
            <person name="Fulton B."/>
            <person name="Courtney L."/>
            <person name="Fronick C."/>
            <person name="Harrison M."/>
            <person name="Strong C."/>
            <person name="Farmer C."/>
            <person name="Delahaunty K."/>
            <person name="Markovic C."/>
            <person name="Hall O."/>
            <person name="Minx P."/>
            <person name="Tomlinson C."/>
            <person name="Mitreva M."/>
            <person name="Nelson J."/>
            <person name="Hou S."/>
            <person name="Wollam A."/>
            <person name="Pepin K.H."/>
            <person name="Johnson M."/>
            <person name="Bhonagiri V."/>
            <person name="Nash W.E."/>
            <person name="Warren W."/>
            <person name="Chinwalla A."/>
            <person name="Mardis E.R."/>
            <person name="Wilson R.K."/>
        </authorList>
    </citation>
    <scope>NUCLEOTIDE SEQUENCE [LARGE SCALE GENOMIC DNA]</scope>
    <source>
        <strain evidence="3 4">ATCC 51271</strain>
    </source>
</reference>
<keyword evidence="4" id="KW-1185">Reference proteome</keyword>
<dbReference type="GO" id="GO:0006508">
    <property type="term" value="P:proteolysis"/>
    <property type="evidence" value="ECO:0007669"/>
    <property type="project" value="UniProtKB-KW"/>
</dbReference>
<keyword evidence="1" id="KW-0472">Membrane</keyword>
<accession>V2Y8N7</accession>
<gene>
    <name evidence="3" type="ORF">GCWU0000282_000756</name>
</gene>
<keyword evidence="3" id="KW-0378">Hydrolase</keyword>
<dbReference type="AlphaFoldDB" id="V2Y8N7"/>
<dbReference type="PANTHER" id="PTHR43592:SF15">
    <property type="entry name" value="CAAX AMINO TERMINAL PROTEASE FAMILY PROTEIN"/>
    <property type="match status" value="1"/>
</dbReference>
<evidence type="ECO:0000256" key="1">
    <source>
        <dbReference type="SAM" id="Phobius"/>
    </source>
</evidence>
<keyword evidence="1" id="KW-0812">Transmembrane</keyword>
<dbReference type="eggNOG" id="COG1266">
    <property type="taxonomic scope" value="Bacteria"/>
</dbReference>
<name>V2Y8N7_9FIRM</name>
<feature type="transmembrane region" description="Helical" evidence="1">
    <location>
        <begin position="12"/>
        <end position="28"/>
    </location>
</feature>
<dbReference type="RefSeq" id="WP_023353644.1">
    <property type="nucleotide sequence ID" value="NZ_KI535366.1"/>
</dbReference>
<dbReference type="GO" id="GO:0080120">
    <property type="term" value="P:CAAX-box protein maturation"/>
    <property type="evidence" value="ECO:0007669"/>
    <property type="project" value="UniProtKB-ARBA"/>
</dbReference>
<dbReference type="Proteomes" id="UP000018227">
    <property type="component" value="Unassembled WGS sequence"/>
</dbReference>
<organism evidence="3 4">
    <name type="scientific">Catonella morbi ATCC 51271</name>
    <dbReference type="NCBI Taxonomy" id="592026"/>
    <lineage>
        <taxon>Bacteria</taxon>
        <taxon>Bacillati</taxon>
        <taxon>Bacillota</taxon>
        <taxon>Clostridia</taxon>
        <taxon>Lachnospirales</taxon>
        <taxon>Lachnospiraceae</taxon>
        <taxon>Catonella</taxon>
    </lineage>
</organism>
<feature type="domain" description="CAAX prenyl protease 2/Lysostaphin resistance protein A-like" evidence="2">
    <location>
        <begin position="143"/>
        <end position="228"/>
    </location>
</feature>
<proteinExistence type="predicted"/>
<feature type="transmembrane region" description="Helical" evidence="1">
    <location>
        <begin position="95"/>
        <end position="114"/>
    </location>
</feature>
<feature type="transmembrane region" description="Helical" evidence="1">
    <location>
        <begin position="170"/>
        <end position="188"/>
    </location>
</feature>
<keyword evidence="3" id="KW-0645">Protease</keyword>
<sequence>MAKNKGSLWYKIWFIVLPMVSITAYYYLSIALNKWVLDLVLGVLKVPMIQFIEFMYLAEILISLILLIIFFVVYELFVKKDEDEVRTKLNLKDGGFSFAAGIGVSGISFIWITIAGKIPEFQAQIAAMRDGNSMIGGGSLHGVLLSAVIAAPIVEEVIFRGVVLGSLRKVFPAWWVSVLISAVIFGAYHRNPVAIVYASVMGIIAGIVYEKKRNLLFPIILHMANNFMGLLQDFVPQGIGVTIVNGVSLAMILPMCYIVYRMIKSDTCKAVYA</sequence>
<keyword evidence="1" id="KW-1133">Transmembrane helix</keyword>
<dbReference type="PANTHER" id="PTHR43592">
    <property type="entry name" value="CAAX AMINO TERMINAL PROTEASE"/>
    <property type="match status" value="1"/>
</dbReference>
<dbReference type="InterPro" id="IPR003675">
    <property type="entry name" value="Rce1/LyrA-like_dom"/>
</dbReference>
<evidence type="ECO:0000313" key="4">
    <source>
        <dbReference type="Proteomes" id="UP000018227"/>
    </source>
</evidence>
<protein>
    <submittedName>
        <fullName evidence="3">CAAX amino terminal protease family protein</fullName>
    </submittedName>
</protein>
<evidence type="ECO:0000259" key="2">
    <source>
        <dbReference type="Pfam" id="PF02517"/>
    </source>
</evidence>
<evidence type="ECO:0000313" key="3">
    <source>
        <dbReference type="EMBL" id="ESL04036.1"/>
    </source>
</evidence>